<feature type="non-terminal residue" evidence="1">
    <location>
        <position position="34"/>
    </location>
</feature>
<feature type="non-terminal residue" evidence="1">
    <location>
        <position position="1"/>
    </location>
</feature>
<accession>A0A382RXX5</accession>
<protein>
    <submittedName>
        <fullName evidence="1">Uncharacterized protein</fullName>
    </submittedName>
</protein>
<gene>
    <name evidence="1" type="ORF">METZ01_LOCUS355026</name>
</gene>
<evidence type="ECO:0000313" key="1">
    <source>
        <dbReference type="EMBL" id="SVD02172.1"/>
    </source>
</evidence>
<dbReference type="AlphaFoldDB" id="A0A382RXX5"/>
<dbReference type="EMBL" id="UINC01124788">
    <property type="protein sequence ID" value="SVD02172.1"/>
    <property type="molecule type" value="Genomic_DNA"/>
</dbReference>
<sequence>VPVFISRFRLFALLYFLIAPIVLGAQSGQEIASL</sequence>
<organism evidence="1">
    <name type="scientific">marine metagenome</name>
    <dbReference type="NCBI Taxonomy" id="408172"/>
    <lineage>
        <taxon>unclassified sequences</taxon>
        <taxon>metagenomes</taxon>
        <taxon>ecological metagenomes</taxon>
    </lineage>
</organism>
<name>A0A382RXX5_9ZZZZ</name>
<proteinExistence type="predicted"/>
<reference evidence="1" key="1">
    <citation type="submission" date="2018-05" db="EMBL/GenBank/DDBJ databases">
        <authorList>
            <person name="Lanie J.A."/>
            <person name="Ng W.-L."/>
            <person name="Kazmierczak K.M."/>
            <person name="Andrzejewski T.M."/>
            <person name="Davidsen T.M."/>
            <person name="Wayne K.J."/>
            <person name="Tettelin H."/>
            <person name="Glass J.I."/>
            <person name="Rusch D."/>
            <person name="Podicherti R."/>
            <person name="Tsui H.-C.T."/>
            <person name="Winkler M.E."/>
        </authorList>
    </citation>
    <scope>NUCLEOTIDE SEQUENCE</scope>
</reference>